<dbReference type="KEGG" id="amex:103025514"/>
<evidence type="ECO:0000256" key="1">
    <source>
        <dbReference type="SAM" id="MobiDB-lite"/>
    </source>
</evidence>
<dbReference type="Proteomes" id="UP000752171">
    <property type="component" value="Unassembled WGS sequence"/>
</dbReference>
<evidence type="ECO:0000313" key="5">
    <source>
        <dbReference type="Ensembl" id="ENSAMXP00005047771.1"/>
    </source>
</evidence>
<evidence type="ECO:0000313" key="4">
    <source>
        <dbReference type="EMBL" id="KAG9263392.1"/>
    </source>
</evidence>
<evidence type="ECO:0000256" key="2">
    <source>
        <dbReference type="SAM" id="Phobius"/>
    </source>
</evidence>
<dbReference type="Proteomes" id="UP000694621">
    <property type="component" value="Unplaced"/>
</dbReference>
<keyword evidence="2" id="KW-1133">Transmembrane helix</keyword>
<feature type="chain" id="PRO_5044669607" evidence="3">
    <location>
        <begin position="27"/>
        <end position="148"/>
    </location>
</feature>
<keyword evidence="2" id="KW-0472">Membrane</keyword>
<feature type="transmembrane region" description="Helical" evidence="2">
    <location>
        <begin position="130"/>
        <end position="147"/>
    </location>
</feature>
<proteinExistence type="predicted"/>
<evidence type="ECO:0000313" key="6">
    <source>
        <dbReference type="Proteomes" id="UP000694621"/>
    </source>
</evidence>
<name>A0A8B9LA83_ASTMX</name>
<keyword evidence="4" id="KW-0640">Prion</keyword>
<reference evidence="4 7" key="1">
    <citation type="submission" date="2021-07" db="EMBL/GenBank/DDBJ databases">
        <authorList>
            <person name="Imarazene B."/>
            <person name="Zahm M."/>
            <person name="Klopp C."/>
            <person name="Cabau C."/>
            <person name="Beille S."/>
            <person name="Jouanno E."/>
            <person name="Castinel A."/>
            <person name="Lluch J."/>
            <person name="Gil L."/>
            <person name="Kuchtly C."/>
            <person name="Lopez Roques C."/>
            <person name="Donnadieu C."/>
            <person name="Parrinello H."/>
            <person name="Journot L."/>
            <person name="Du K."/>
            <person name="Schartl M."/>
            <person name="Retaux S."/>
            <person name="Guiguen Y."/>
        </authorList>
    </citation>
    <scope>NUCLEOTIDE SEQUENCE [LARGE SCALE GENOMIC DNA]</scope>
    <source>
        <strain evidence="4">Pach_M1</strain>
        <tissue evidence="4">Testis</tissue>
    </source>
</reference>
<reference evidence="5" key="2">
    <citation type="submission" date="2025-05" db="UniProtKB">
        <authorList>
            <consortium name="Ensembl"/>
        </authorList>
    </citation>
    <scope>IDENTIFICATION</scope>
</reference>
<keyword evidence="3" id="KW-0732">Signal</keyword>
<accession>A0A8B9LA83</accession>
<keyword evidence="4" id="KW-0034">Amyloid</keyword>
<feature type="compositionally biased region" description="Polar residues" evidence="1">
    <location>
        <begin position="46"/>
        <end position="56"/>
    </location>
</feature>
<protein>
    <submittedName>
        <fullName evidence="4">Major prion protein-like</fullName>
    </submittedName>
</protein>
<dbReference type="RefSeq" id="XP_007255021.2">
    <property type="nucleotide sequence ID" value="XM_007254959.3"/>
</dbReference>
<dbReference type="Ensembl" id="ENSAMXT00005051846.1">
    <property type="protein sequence ID" value="ENSAMXP00005047771.1"/>
    <property type="gene ID" value="ENSAMXG00005021893.1"/>
</dbReference>
<feature type="transmembrane region" description="Helical" evidence="2">
    <location>
        <begin position="60"/>
        <end position="78"/>
    </location>
</feature>
<gene>
    <name evidence="4" type="ORF">AMEX_G23421</name>
</gene>
<dbReference type="EMBL" id="JAICCE010000020">
    <property type="protein sequence ID" value="KAG9263392.1"/>
    <property type="molecule type" value="Genomic_DNA"/>
</dbReference>
<feature type="signal peptide" evidence="3">
    <location>
        <begin position="1"/>
        <end position="26"/>
    </location>
</feature>
<organism evidence="5 6">
    <name type="scientific">Astyanax mexicanus</name>
    <name type="common">Blind cave fish</name>
    <name type="synonym">Astyanax fasciatus mexicanus</name>
    <dbReference type="NCBI Taxonomy" id="7994"/>
    <lineage>
        <taxon>Eukaryota</taxon>
        <taxon>Metazoa</taxon>
        <taxon>Chordata</taxon>
        <taxon>Craniata</taxon>
        <taxon>Vertebrata</taxon>
        <taxon>Euteleostomi</taxon>
        <taxon>Actinopterygii</taxon>
        <taxon>Neopterygii</taxon>
        <taxon>Teleostei</taxon>
        <taxon>Ostariophysi</taxon>
        <taxon>Characiformes</taxon>
        <taxon>Characoidei</taxon>
        <taxon>Acestrorhamphidae</taxon>
        <taxon>Acestrorhamphinae</taxon>
        <taxon>Astyanax</taxon>
    </lineage>
</organism>
<keyword evidence="2" id="KW-0812">Transmembrane</keyword>
<sequence length="148" mass="15473">MLGRRTLTLVWVWMLLVASLCPWASGKKGGMFGGRGKGVGMGGKTPPTQSKGSSKQGLKMAGAAAAGAIGGAAIGYGLGSLGRPRYGHGYGHGYGYDYSEEDRRYHHPDGPGYYNHSDLRYYKGGGSSGPILNTLLIIGSVLSIFMLG</sequence>
<feature type="region of interest" description="Disordered" evidence="1">
    <location>
        <begin position="36"/>
        <end position="56"/>
    </location>
</feature>
<dbReference type="AlphaFoldDB" id="A0A8B9LA83"/>
<dbReference type="OrthoDB" id="8959639at2759"/>
<evidence type="ECO:0000256" key="3">
    <source>
        <dbReference type="SAM" id="SignalP"/>
    </source>
</evidence>
<evidence type="ECO:0000313" key="7">
    <source>
        <dbReference type="Proteomes" id="UP000752171"/>
    </source>
</evidence>